<proteinExistence type="predicted"/>
<dbReference type="InterPro" id="IPR058807">
    <property type="entry name" value="ScoMcrA_N"/>
</dbReference>
<dbReference type="Gene3D" id="1.10.30.50">
    <property type="match status" value="1"/>
</dbReference>
<dbReference type="Proteomes" id="UP000249499">
    <property type="component" value="Chromosome"/>
</dbReference>
<feature type="domain" description="HNH nuclease" evidence="1">
    <location>
        <begin position="172"/>
        <end position="231"/>
    </location>
</feature>
<dbReference type="SMART" id="SM00507">
    <property type="entry name" value="HNHc"/>
    <property type="match status" value="1"/>
</dbReference>
<reference evidence="2 3" key="1">
    <citation type="journal article" date="2018" name="Sci. Rep.">
        <title>Rhizobium tumorigenes sp. nov., a novel plant tumorigenic bacterium isolated from cane gall tumors on thornless blackberry.</title>
        <authorList>
            <person name="Kuzmanovi N."/>
            <person name="Smalla K."/>
            <person name="Gronow S."/>
            <person name="PuBawska J."/>
        </authorList>
    </citation>
    <scope>NUCLEOTIDE SEQUENCE [LARGE SCALE GENOMIC DNA]</scope>
    <source>
        <strain evidence="2 3">1078</strain>
    </source>
</reference>
<dbReference type="RefSeq" id="WP_161959280.1">
    <property type="nucleotide sequence ID" value="NZ_CP117255.1"/>
</dbReference>
<dbReference type="KEGG" id="rtu:PR017_00715"/>
<dbReference type="GO" id="GO:0008270">
    <property type="term" value="F:zinc ion binding"/>
    <property type="evidence" value="ECO:0007669"/>
    <property type="project" value="InterPro"/>
</dbReference>
<dbReference type="GO" id="GO:0003676">
    <property type="term" value="F:nucleic acid binding"/>
    <property type="evidence" value="ECO:0007669"/>
    <property type="project" value="InterPro"/>
</dbReference>
<protein>
    <submittedName>
        <fullName evidence="2">HNH endonuclease signature motif containing protein</fullName>
    </submittedName>
</protein>
<accession>A0AAF1KR17</accession>
<dbReference type="AlphaFoldDB" id="A0AAF1KR17"/>
<organism evidence="2 3">
    <name type="scientific">Rhizobium tumorigenes</name>
    <dbReference type="NCBI Taxonomy" id="2041385"/>
    <lineage>
        <taxon>Bacteria</taxon>
        <taxon>Pseudomonadati</taxon>
        <taxon>Pseudomonadota</taxon>
        <taxon>Alphaproteobacteria</taxon>
        <taxon>Hyphomicrobiales</taxon>
        <taxon>Rhizobiaceae</taxon>
        <taxon>Rhizobium/Agrobacterium group</taxon>
        <taxon>Rhizobium</taxon>
    </lineage>
</organism>
<evidence type="ECO:0000313" key="3">
    <source>
        <dbReference type="Proteomes" id="UP000249499"/>
    </source>
</evidence>
<dbReference type="GO" id="GO:0004519">
    <property type="term" value="F:endonuclease activity"/>
    <property type="evidence" value="ECO:0007669"/>
    <property type="project" value="UniProtKB-KW"/>
</dbReference>
<dbReference type="Pfam" id="PF26345">
    <property type="entry name" value="ScoMcrA_N"/>
    <property type="match status" value="1"/>
</dbReference>
<keyword evidence="2" id="KW-0540">Nuclease</keyword>
<evidence type="ECO:0000313" key="2">
    <source>
        <dbReference type="EMBL" id="WFR95708.1"/>
    </source>
</evidence>
<keyword evidence="2" id="KW-0255">Endonuclease</keyword>
<evidence type="ECO:0000259" key="1">
    <source>
        <dbReference type="SMART" id="SM00507"/>
    </source>
</evidence>
<keyword evidence="3" id="KW-1185">Reference proteome</keyword>
<dbReference type="InterPro" id="IPR002711">
    <property type="entry name" value="HNH"/>
</dbReference>
<sequence>MPSPQDVPLEAIPHEYVLRAIENCRTQGRAAFDASYGKYAPTRYPMVHNGEEFTPKSIFRETVKLYESDHGAVLVDRHLQGGFKSHNGVTRVVGRWGFAILDRTTGRRVNPEDFVAEEAVADDDLDKNEAEVLQHALDETEREAAEIDREIAAFGPPEGIKSETTRYRRNMLLRARVLQIANGSCELCKEEASFVTRSGAPYLEVHHVKALSNWGHDELANMAAICPTCHRNIHFGYDGKSLNDQLAEKVAFRLKNVAPSLPGTAATQSGRLSNPPPNSSSIAFAPYIGPRYNNSDIRLILIGESHYADPDEDPVEATRTVVRKWRDRTWAIRFLTVAARVLMGKKAWEIDRETALDDIGFYNFIQFTMPTIDVRPTSEQARDSYEAFREVLAEHDPTHLLVAGSGFLWWNMPKSDRDTAPLVLGGDLFERRDYKTPSGHACAIPIAHLSRASAPEWQLAVAEFKTVRP</sequence>
<keyword evidence="2" id="KW-0378">Hydrolase</keyword>
<dbReference type="EMBL" id="CP117255">
    <property type="protein sequence ID" value="WFR95708.1"/>
    <property type="molecule type" value="Genomic_DNA"/>
</dbReference>
<dbReference type="CDD" id="cd00085">
    <property type="entry name" value="HNHc"/>
    <property type="match status" value="1"/>
</dbReference>
<name>A0AAF1KR17_9HYPH</name>
<dbReference type="InterPro" id="IPR003615">
    <property type="entry name" value="HNH_nuc"/>
</dbReference>
<reference evidence="3" key="2">
    <citation type="journal article" date="2023" name="MicrobiologyOpen">
        <title>Genomics of the tumorigenes clade of the family Rhizobiaceae and description of Rhizobium rhododendri sp. nov.</title>
        <authorList>
            <person name="Kuzmanovic N."/>
            <person name="diCenzo G.C."/>
            <person name="Bunk B."/>
            <person name="Sproeer C."/>
            <person name="Fruehling A."/>
            <person name="Neumann-Schaal M."/>
            <person name="Overmann J."/>
            <person name="Smalla K."/>
        </authorList>
    </citation>
    <scope>NUCLEOTIDE SEQUENCE [LARGE SCALE GENOMIC DNA]</scope>
    <source>
        <strain evidence="3">1078</strain>
    </source>
</reference>
<dbReference type="Pfam" id="PF01844">
    <property type="entry name" value="HNH"/>
    <property type="match status" value="1"/>
</dbReference>
<gene>
    <name evidence="2" type="ORF">PR017_00715</name>
</gene>